<keyword evidence="5 8" id="KW-0249">Electron transport</keyword>
<sequence>MAKQRNEFWKGFWDENPTFRLMLGLCPTLAVTTSLVNGLGMGLATLAVLLGSNIAISLVRDSIPSQIRIPSFIVIIASFVTIIDLSMHAFAPVLHAALGIFVPLIVVNCIILGRAEAFASKNSVWMSVLDAIGMGLGFTVNLMVLGGLREIVGSGQLLGRPILPAGYQPSLVMILPPGAFLTLGMLMALMNLISRRLEVRRAAGRKELT</sequence>
<feature type="transmembrane region" description="Helical" evidence="8">
    <location>
        <begin position="71"/>
        <end position="90"/>
    </location>
</feature>
<dbReference type="EMBL" id="QZKI01000051">
    <property type="protein sequence ID" value="RJP72041.1"/>
    <property type="molecule type" value="Genomic_DNA"/>
</dbReference>
<evidence type="ECO:0000256" key="6">
    <source>
        <dbReference type="ARBA" id="ARBA00022989"/>
    </source>
</evidence>
<dbReference type="GO" id="GO:0005886">
    <property type="term" value="C:plasma membrane"/>
    <property type="evidence" value="ECO:0007669"/>
    <property type="project" value="UniProtKB-SubCell"/>
</dbReference>
<evidence type="ECO:0000256" key="8">
    <source>
        <dbReference type="HAMAP-Rule" id="MF_00478"/>
    </source>
</evidence>
<proteinExistence type="inferred from homology"/>
<dbReference type="EC" id="7.-.-.-" evidence="8"/>
<organism evidence="9 10">
    <name type="scientific">Candidatus Abyssobacteria bacterium SURF_17</name>
    <dbReference type="NCBI Taxonomy" id="2093361"/>
    <lineage>
        <taxon>Bacteria</taxon>
        <taxon>Pseudomonadati</taxon>
        <taxon>Candidatus Hydrogenedentota</taxon>
        <taxon>Candidatus Abyssobacteria</taxon>
    </lineage>
</organism>
<dbReference type="Proteomes" id="UP000285961">
    <property type="component" value="Unassembled WGS sequence"/>
</dbReference>
<comment type="caution">
    <text evidence="9">The sequence shown here is derived from an EMBL/GenBank/DDBJ whole genome shotgun (WGS) entry which is preliminary data.</text>
</comment>
<evidence type="ECO:0000313" key="10">
    <source>
        <dbReference type="Proteomes" id="UP000285961"/>
    </source>
</evidence>
<dbReference type="InterPro" id="IPR010968">
    <property type="entry name" value="RnfE"/>
</dbReference>
<feature type="transmembrane region" description="Helical" evidence="8">
    <location>
        <begin position="39"/>
        <end position="59"/>
    </location>
</feature>
<protein>
    <recommendedName>
        <fullName evidence="8">Ion-translocating oxidoreductase complex subunit E</fullName>
        <ecNumber evidence="8">7.-.-.-</ecNumber>
    </recommendedName>
    <alternativeName>
        <fullName evidence="8">Rnf electron transport complex subunit E</fullName>
    </alternativeName>
</protein>
<dbReference type="NCBIfam" id="TIGR01948">
    <property type="entry name" value="rnfE"/>
    <property type="match status" value="1"/>
</dbReference>
<evidence type="ECO:0000256" key="4">
    <source>
        <dbReference type="ARBA" id="ARBA00022967"/>
    </source>
</evidence>
<dbReference type="NCBIfam" id="NF009070">
    <property type="entry name" value="PRK12405.1"/>
    <property type="match status" value="1"/>
</dbReference>
<keyword evidence="3 8" id="KW-0812">Transmembrane</keyword>
<comment type="similarity">
    <text evidence="8">Belongs to the NqrDE/RnfAE family.</text>
</comment>
<feature type="transmembrane region" description="Helical" evidence="8">
    <location>
        <begin position="168"/>
        <end position="193"/>
    </location>
</feature>
<evidence type="ECO:0000313" key="9">
    <source>
        <dbReference type="EMBL" id="RJP72041.1"/>
    </source>
</evidence>
<dbReference type="Pfam" id="PF02508">
    <property type="entry name" value="Rnf-Nqr"/>
    <property type="match status" value="1"/>
</dbReference>
<feature type="transmembrane region" description="Helical" evidence="8">
    <location>
        <begin position="96"/>
        <end position="115"/>
    </location>
</feature>
<keyword evidence="2 8" id="KW-0813">Transport</keyword>
<dbReference type="PANTHER" id="PTHR30586">
    <property type="entry name" value="ELECTRON TRANSPORT COMPLEX PROTEIN RNFE"/>
    <property type="match status" value="1"/>
</dbReference>
<dbReference type="AlphaFoldDB" id="A0A419F1I6"/>
<keyword evidence="6 8" id="KW-1133">Transmembrane helix</keyword>
<comment type="function">
    <text evidence="8">Part of a membrane-bound complex that couples electron transfer with translocation of ions across the membrane.</text>
</comment>
<keyword evidence="8" id="KW-1003">Cell membrane</keyword>
<keyword evidence="7 8" id="KW-0472">Membrane</keyword>
<dbReference type="GO" id="GO:0022900">
    <property type="term" value="P:electron transport chain"/>
    <property type="evidence" value="ECO:0007669"/>
    <property type="project" value="UniProtKB-UniRule"/>
</dbReference>
<dbReference type="PIRSF" id="PIRSF006102">
    <property type="entry name" value="NQR_DE"/>
    <property type="match status" value="1"/>
</dbReference>
<dbReference type="InterPro" id="IPR003667">
    <property type="entry name" value="NqrDE/RnfAE"/>
</dbReference>
<dbReference type="GO" id="GO:0012505">
    <property type="term" value="C:endomembrane system"/>
    <property type="evidence" value="ECO:0007669"/>
    <property type="project" value="UniProtKB-SubCell"/>
</dbReference>
<gene>
    <name evidence="8" type="primary">rnfE</name>
    <name evidence="9" type="ORF">C4532_06680</name>
</gene>
<reference evidence="9 10" key="1">
    <citation type="journal article" date="2017" name="ISME J.">
        <title>Energy and carbon metabolisms in a deep terrestrial subsurface fluid microbial community.</title>
        <authorList>
            <person name="Momper L."/>
            <person name="Jungbluth S.P."/>
            <person name="Lee M.D."/>
            <person name="Amend J.P."/>
        </authorList>
    </citation>
    <scope>NUCLEOTIDE SEQUENCE [LARGE SCALE GENOMIC DNA]</scope>
    <source>
        <strain evidence="9">SURF_17</strain>
    </source>
</reference>
<evidence type="ECO:0000256" key="2">
    <source>
        <dbReference type="ARBA" id="ARBA00022448"/>
    </source>
</evidence>
<evidence type="ECO:0000256" key="1">
    <source>
        <dbReference type="ARBA" id="ARBA00004127"/>
    </source>
</evidence>
<comment type="subcellular location">
    <subcellularLocation>
        <location evidence="8">Cell membrane</location>
        <topology evidence="8">Multi-pass membrane protein</topology>
    </subcellularLocation>
    <subcellularLocation>
        <location evidence="1">Endomembrane system</location>
        <topology evidence="1">Multi-pass membrane protein</topology>
    </subcellularLocation>
</comment>
<evidence type="ECO:0000256" key="3">
    <source>
        <dbReference type="ARBA" id="ARBA00022692"/>
    </source>
</evidence>
<dbReference type="PANTHER" id="PTHR30586:SF0">
    <property type="entry name" value="ION-TRANSLOCATING OXIDOREDUCTASE COMPLEX SUBUNIT E"/>
    <property type="match status" value="1"/>
</dbReference>
<comment type="subunit">
    <text evidence="8">The complex is composed of six subunits: RnfA, RnfB, RnfC, RnfD, RnfE and RnfG.</text>
</comment>
<evidence type="ECO:0000256" key="7">
    <source>
        <dbReference type="ARBA" id="ARBA00023136"/>
    </source>
</evidence>
<evidence type="ECO:0000256" key="5">
    <source>
        <dbReference type="ARBA" id="ARBA00022982"/>
    </source>
</evidence>
<name>A0A419F1I6_9BACT</name>
<accession>A0A419F1I6</accession>
<keyword evidence="4 8" id="KW-1278">Translocase</keyword>
<feature type="transmembrane region" description="Helical" evidence="8">
    <location>
        <begin position="127"/>
        <end position="148"/>
    </location>
</feature>
<dbReference type="HAMAP" id="MF_00478">
    <property type="entry name" value="RsxE_RnfE"/>
    <property type="match status" value="1"/>
</dbReference>